<keyword evidence="13" id="KW-1185">Reference proteome</keyword>
<evidence type="ECO:0000256" key="9">
    <source>
        <dbReference type="ARBA" id="ARBA00023242"/>
    </source>
</evidence>
<dbReference type="FunFam" id="3.30.160.60:FF:000624">
    <property type="entry name" value="zinc finger protein 697"/>
    <property type="match status" value="1"/>
</dbReference>
<evidence type="ECO:0000256" key="10">
    <source>
        <dbReference type="PROSITE-ProRule" id="PRU00042"/>
    </source>
</evidence>
<dbReference type="InterPro" id="IPR013087">
    <property type="entry name" value="Znf_C2H2_type"/>
</dbReference>
<dbReference type="InterPro" id="IPR036236">
    <property type="entry name" value="Znf_C2H2_sf"/>
</dbReference>
<keyword evidence="4 10" id="KW-0863">Zinc-finger</keyword>
<dbReference type="GO" id="GO:0008270">
    <property type="term" value="F:zinc ion binding"/>
    <property type="evidence" value="ECO:0007669"/>
    <property type="project" value="UniProtKB-KW"/>
</dbReference>
<organism evidence="14">
    <name type="scientific">Brugia pahangi</name>
    <name type="common">Filarial nematode worm</name>
    <dbReference type="NCBI Taxonomy" id="6280"/>
    <lineage>
        <taxon>Eukaryota</taxon>
        <taxon>Metazoa</taxon>
        <taxon>Ecdysozoa</taxon>
        <taxon>Nematoda</taxon>
        <taxon>Chromadorea</taxon>
        <taxon>Rhabditida</taxon>
        <taxon>Spirurina</taxon>
        <taxon>Spiruromorpha</taxon>
        <taxon>Filarioidea</taxon>
        <taxon>Onchocercidae</taxon>
        <taxon>Brugia</taxon>
    </lineage>
</organism>
<keyword evidence="6" id="KW-0805">Transcription regulation</keyword>
<keyword evidence="9" id="KW-0539">Nucleus</keyword>
<evidence type="ECO:0000313" key="14">
    <source>
        <dbReference type="WBParaSite" id="BPAG_0000283501-mRNA-1"/>
    </source>
</evidence>
<dbReference type="AlphaFoldDB" id="A0A0N4T3Q5"/>
<evidence type="ECO:0000256" key="2">
    <source>
        <dbReference type="ARBA" id="ARBA00022723"/>
    </source>
</evidence>
<dbReference type="PROSITE" id="PS00028">
    <property type="entry name" value="ZINC_FINGER_C2H2_1"/>
    <property type="match status" value="2"/>
</dbReference>
<evidence type="ECO:0000256" key="8">
    <source>
        <dbReference type="ARBA" id="ARBA00023163"/>
    </source>
</evidence>
<dbReference type="GO" id="GO:0000981">
    <property type="term" value="F:DNA-binding transcription factor activity, RNA polymerase II-specific"/>
    <property type="evidence" value="ECO:0007669"/>
    <property type="project" value="TreeGrafter"/>
</dbReference>
<dbReference type="Proteomes" id="UP000278627">
    <property type="component" value="Unassembled WGS sequence"/>
</dbReference>
<dbReference type="STRING" id="6280.A0A0N4T3Q5"/>
<dbReference type="WBParaSite" id="BPAG_0000283501-mRNA-1">
    <property type="protein sequence ID" value="BPAG_0000283501-mRNA-1"/>
    <property type="gene ID" value="BPAG_0000283501"/>
</dbReference>
<dbReference type="PANTHER" id="PTHR24394">
    <property type="entry name" value="ZINC FINGER PROTEIN"/>
    <property type="match status" value="1"/>
</dbReference>
<keyword evidence="2" id="KW-0479">Metal-binding</keyword>
<dbReference type="GO" id="GO:0005634">
    <property type="term" value="C:nucleus"/>
    <property type="evidence" value="ECO:0007669"/>
    <property type="project" value="UniProtKB-SubCell"/>
</dbReference>
<evidence type="ECO:0000256" key="3">
    <source>
        <dbReference type="ARBA" id="ARBA00022737"/>
    </source>
</evidence>
<evidence type="ECO:0000256" key="1">
    <source>
        <dbReference type="ARBA" id="ARBA00004123"/>
    </source>
</evidence>
<keyword evidence="7" id="KW-0238">DNA-binding</keyword>
<sequence length="183" mass="21211">NFISFKVAQTEQTEPLDLSISKVKEKRDGLQGLSVKRVSDGRIKPQRQLAPIETIMEVIELPQQKESTGKKRRCNICQKEITHMKIHMMIHTGEKPYSCPICKRNFIQSWHIKNHVMIHTGEKTYSCFICGKSYTLKRTLRTHMVTHEMRRPIYNCTVCSKDFQAKSSLIIIIIILACLSCFN</sequence>
<evidence type="ECO:0000256" key="4">
    <source>
        <dbReference type="ARBA" id="ARBA00022771"/>
    </source>
</evidence>
<gene>
    <name evidence="12" type="ORF">BPAG_LOCUS2805</name>
</gene>
<keyword evidence="3" id="KW-0677">Repeat</keyword>
<evidence type="ECO:0000256" key="6">
    <source>
        <dbReference type="ARBA" id="ARBA00023015"/>
    </source>
</evidence>
<evidence type="ECO:0000313" key="12">
    <source>
        <dbReference type="EMBL" id="VDN83991.1"/>
    </source>
</evidence>
<comment type="subcellular location">
    <subcellularLocation>
        <location evidence="1">Nucleus</location>
    </subcellularLocation>
</comment>
<feature type="domain" description="C2H2-type" evidence="11">
    <location>
        <begin position="97"/>
        <end position="124"/>
    </location>
</feature>
<protein>
    <submittedName>
        <fullName evidence="14">Zinc finger protein</fullName>
    </submittedName>
</protein>
<evidence type="ECO:0000256" key="5">
    <source>
        <dbReference type="ARBA" id="ARBA00022833"/>
    </source>
</evidence>
<dbReference type="SUPFAM" id="SSF57667">
    <property type="entry name" value="beta-beta-alpha zinc fingers"/>
    <property type="match status" value="2"/>
</dbReference>
<evidence type="ECO:0000259" key="11">
    <source>
        <dbReference type="PROSITE" id="PS50157"/>
    </source>
</evidence>
<dbReference type="GO" id="GO:0003677">
    <property type="term" value="F:DNA binding"/>
    <property type="evidence" value="ECO:0007669"/>
    <property type="project" value="UniProtKB-KW"/>
</dbReference>
<name>A0A0N4T3Q5_BRUPA</name>
<dbReference type="PANTHER" id="PTHR24394:SF48">
    <property type="entry name" value="ZINC FINGER PROTEIN 771"/>
    <property type="match status" value="1"/>
</dbReference>
<keyword evidence="8" id="KW-0804">Transcription</keyword>
<dbReference type="EMBL" id="UZAD01000526">
    <property type="protein sequence ID" value="VDN83991.1"/>
    <property type="molecule type" value="Genomic_DNA"/>
</dbReference>
<proteinExistence type="predicted"/>
<dbReference type="Pfam" id="PF00096">
    <property type="entry name" value="zf-C2H2"/>
    <property type="match status" value="2"/>
</dbReference>
<dbReference type="SMART" id="SM00355">
    <property type="entry name" value="ZnF_C2H2"/>
    <property type="match status" value="3"/>
</dbReference>
<evidence type="ECO:0000256" key="7">
    <source>
        <dbReference type="ARBA" id="ARBA00023125"/>
    </source>
</evidence>
<evidence type="ECO:0000313" key="13">
    <source>
        <dbReference type="Proteomes" id="UP000278627"/>
    </source>
</evidence>
<accession>A0A0N4T3Q5</accession>
<feature type="domain" description="C2H2-type" evidence="11">
    <location>
        <begin position="125"/>
        <end position="152"/>
    </location>
</feature>
<keyword evidence="5" id="KW-0862">Zinc</keyword>
<reference evidence="14" key="1">
    <citation type="submission" date="2017-02" db="UniProtKB">
        <authorList>
            <consortium name="WormBaseParasite"/>
        </authorList>
    </citation>
    <scope>IDENTIFICATION</scope>
</reference>
<dbReference type="PROSITE" id="PS50157">
    <property type="entry name" value="ZINC_FINGER_C2H2_2"/>
    <property type="match status" value="2"/>
</dbReference>
<dbReference type="Gene3D" id="3.30.160.60">
    <property type="entry name" value="Classic Zinc Finger"/>
    <property type="match status" value="3"/>
</dbReference>
<dbReference type="FunFam" id="3.30.160.60:FF:001485">
    <property type="entry name" value="Krueppel-related zinc finger protein"/>
    <property type="match status" value="1"/>
</dbReference>
<reference evidence="12 13" key="2">
    <citation type="submission" date="2018-11" db="EMBL/GenBank/DDBJ databases">
        <authorList>
            <consortium name="Pathogen Informatics"/>
        </authorList>
    </citation>
    <scope>NUCLEOTIDE SEQUENCE [LARGE SCALE GENOMIC DNA]</scope>
</reference>